<feature type="domain" description="D-isomer specific 2-hydroxyacid dehydrogenase catalytic" evidence="4">
    <location>
        <begin position="3"/>
        <end position="328"/>
    </location>
</feature>
<name>A0ABV2M4P8_9FIRM</name>
<dbReference type="InterPro" id="IPR036291">
    <property type="entry name" value="NAD(P)-bd_dom_sf"/>
</dbReference>
<dbReference type="PANTHER" id="PTHR43026">
    <property type="entry name" value="2-HYDROXYACID DEHYDROGENASE HOMOLOG 1-RELATED"/>
    <property type="match status" value="1"/>
</dbReference>
<evidence type="ECO:0000259" key="4">
    <source>
        <dbReference type="Pfam" id="PF00389"/>
    </source>
</evidence>
<dbReference type="CDD" id="cd12183">
    <property type="entry name" value="LDH_like_2"/>
    <property type="match status" value="1"/>
</dbReference>
<dbReference type="InterPro" id="IPR006139">
    <property type="entry name" value="D-isomer_2_OHA_DH_cat_dom"/>
</dbReference>
<evidence type="ECO:0000256" key="3">
    <source>
        <dbReference type="RuleBase" id="RU003719"/>
    </source>
</evidence>
<comment type="similarity">
    <text evidence="1 3">Belongs to the D-isomer specific 2-hydroxyacid dehydrogenase family.</text>
</comment>
<protein>
    <submittedName>
        <fullName evidence="6">D-lactate dehydrogenase</fullName>
        <ecNumber evidence="6">1.1.1.28</ecNumber>
    </submittedName>
</protein>
<dbReference type="InterPro" id="IPR029752">
    <property type="entry name" value="D-isomer_DH_CS1"/>
</dbReference>
<dbReference type="EC" id="1.1.1.28" evidence="6"/>
<dbReference type="PROSITE" id="PS00065">
    <property type="entry name" value="D_2_HYDROXYACID_DH_1"/>
    <property type="match status" value="1"/>
</dbReference>
<comment type="caution">
    <text evidence="6">The sequence shown here is derived from an EMBL/GenBank/DDBJ whole genome shotgun (WGS) entry which is preliminary data.</text>
</comment>
<evidence type="ECO:0000313" key="7">
    <source>
        <dbReference type="Proteomes" id="UP001549106"/>
    </source>
</evidence>
<dbReference type="PANTHER" id="PTHR43026:SF1">
    <property type="entry name" value="2-HYDROXYACID DEHYDROGENASE HOMOLOG 1-RELATED"/>
    <property type="match status" value="1"/>
</dbReference>
<gene>
    <name evidence="6" type="ORF">ABID24_002709</name>
</gene>
<dbReference type="SUPFAM" id="SSF51735">
    <property type="entry name" value="NAD(P)-binding Rossmann-fold domains"/>
    <property type="match status" value="1"/>
</dbReference>
<proteinExistence type="inferred from homology"/>
<dbReference type="RefSeq" id="WP_257465135.1">
    <property type="nucleotide sequence ID" value="NZ_BAABXP010000003.1"/>
</dbReference>
<dbReference type="Pfam" id="PF02826">
    <property type="entry name" value="2-Hacid_dh_C"/>
    <property type="match status" value="1"/>
</dbReference>
<dbReference type="EMBL" id="JBEPMJ010000022">
    <property type="protein sequence ID" value="MET3751450.1"/>
    <property type="molecule type" value="Genomic_DNA"/>
</dbReference>
<dbReference type="InterPro" id="IPR006140">
    <property type="entry name" value="D-isomer_DH_NAD-bd"/>
</dbReference>
<dbReference type="Proteomes" id="UP001549106">
    <property type="component" value="Unassembled WGS sequence"/>
</dbReference>
<evidence type="ECO:0000256" key="2">
    <source>
        <dbReference type="ARBA" id="ARBA00023027"/>
    </source>
</evidence>
<feature type="domain" description="D-isomer specific 2-hydroxyacid dehydrogenase NAD-binding" evidence="5">
    <location>
        <begin position="111"/>
        <end position="296"/>
    </location>
</feature>
<dbReference type="Pfam" id="PF00389">
    <property type="entry name" value="2-Hacid_dh"/>
    <property type="match status" value="1"/>
</dbReference>
<organism evidence="6 7">
    <name type="scientific">Blautia caecimuris</name>
    <dbReference type="NCBI Taxonomy" id="1796615"/>
    <lineage>
        <taxon>Bacteria</taxon>
        <taxon>Bacillati</taxon>
        <taxon>Bacillota</taxon>
        <taxon>Clostridia</taxon>
        <taxon>Lachnospirales</taxon>
        <taxon>Lachnospiraceae</taxon>
        <taxon>Blautia</taxon>
    </lineage>
</organism>
<evidence type="ECO:0000313" key="6">
    <source>
        <dbReference type="EMBL" id="MET3751450.1"/>
    </source>
</evidence>
<dbReference type="Gene3D" id="3.40.50.720">
    <property type="entry name" value="NAD(P)-binding Rossmann-like Domain"/>
    <property type="match status" value="2"/>
</dbReference>
<keyword evidence="7" id="KW-1185">Reference proteome</keyword>
<reference evidence="6 7" key="1">
    <citation type="submission" date="2024-06" db="EMBL/GenBank/DDBJ databases">
        <title>Genomic Encyclopedia of Type Strains, Phase IV (KMG-IV): sequencing the most valuable type-strain genomes for metagenomic binning, comparative biology and taxonomic classification.</title>
        <authorList>
            <person name="Goeker M."/>
        </authorList>
    </citation>
    <scope>NUCLEOTIDE SEQUENCE [LARGE SCALE GENOMIC DNA]</scope>
    <source>
        <strain evidence="6 7">DSM 29492</strain>
    </source>
</reference>
<sequence>MKILFYGAKDYDQQFFDKLAPKYPGITFKFIEANLYEETASLAKGYDGICAFVNADIGTPVINELHAQGIKLILMRCAGYNNVDLQSAAKYGIKVLRVPGYSPEAVAEHAMALALTANRHTHKAYIKCRENNFALNGLMGVNLYQKTAGIVGTGKIGLAMARICRGFGMRVIAYDLYPSNELDFLEYVSLDELLSTSDLISLHCPLTEETHHLINASSIAKMKDGVILVNTSRGGLIKTEDLISGIRDHKFYAVGLDVYEEESELVYEDMSERILQSSTIQRLLSFPNVAMTSHQGFFTEEALTNIAETTLQNASDFRDNKKLKNEVKF</sequence>
<dbReference type="GO" id="GO:0008720">
    <property type="term" value="F:D-lactate dehydrogenase (NAD+) activity"/>
    <property type="evidence" value="ECO:0007669"/>
    <property type="project" value="UniProtKB-EC"/>
</dbReference>
<keyword evidence="3 6" id="KW-0560">Oxidoreductase</keyword>
<dbReference type="InterPro" id="IPR058205">
    <property type="entry name" value="D-LDH-like"/>
</dbReference>
<evidence type="ECO:0000259" key="5">
    <source>
        <dbReference type="Pfam" id="PF02826"/>
    </source>
</evidence>
<evidence type="ECO:0000256" key="1">
    <source>
        <dbReference type="ARBA" id="ARBA00005854"/>
    </source>
</evidence>
<dbReference type="SUPFAM" id="SSF52283">
    <property type="entry name" value="Formate/glycerate dehydrogenase catalytic domain-like"/>
    <property type="match status" value="1"/>
</dbReference>
<keyword evidence="2" id="KW-0520">NAD</keyword>
<accession>A0ABV2M4P8</accession>